<dbReference type="PANTHER" id="PTHR48438">
    <property type="entry name" value="ALPHA-(1,3)-FUCOSYLTRANSFERASE C-RELATED"/>
    <property type="match status" value="1"/>
</dbReference>
<keyword evidence="5 12" id="KW-0808">Transferase</keyword>
<evidence type="ECO:0000256" key="8">
    <source>
        <dbReference type="ARBA" id="ARBA00022989"/>
    </source>
</evidence>
<protein>
    <recommendedName>
        <fullName evidence="12">Fucosyltransferase</fullName>
        <ecNumber evidence="12">2.4.1.-</ecNumber>
    </recommendedName>
</protein>
<comment type="similarity">
    <text evidence="3 12">Belongs to the glycosyltransferase 10 family.</text>
</comment>
<feature type="domain" description="Fucosyltransferase N-terminal" evidence="14">
    <location>
        <begin position="101"/>
        <end position="196"/>
    </location>
</feature>
<sequence>MKSPKRVIISAVQLTIILCLSYELSRLTFQFSKKNFYPLSPNVGRLYKTELLVDSHSHLMVRSNHTYISSHMKKWENKLTLGLTEGNLEDLYEMNCTTDTKKIILNYGNIHINTIRNFSNCFACDCELIFDRTRWREADVIILTDHLYPKGQKPRNQLWFIFVHESPLHVKIASGLENKVNYTITYRMDSTIYLPYHNYVPTVASHGANTKYQLPSSNYATGKSKMVAWFVSNCHSKSPRIIYAKELSRYVQVDIYGKCGNKVCTRKSEEKCFTLLEKHYKFYLSFENSLCSDYITEKLFKNALRHNVIPIVMGASIEEYKRVAPPHSFIHVDQFESPAKLADYLKYLNENETAYNEYFSWHGHGNIDAWSPRPECIICLLTHTAHKLKPYTFPDVSKWWNNGCAGRKLRWNSVF</sequence>
<name>A0AAE2D8C6_SCHME</name>
<dbReference type="InterPro" id="IPR001503">
    <property type="entry name" value="Glyco_trans_10"/>
</dbReference>
<evidence type="ECO:0000256" key="4">
    <source>
        <dbReference type="ARBA" id="ARBA00022676"/>
    </source>
</evidence>
<feature type="domain" description="Fucosyltransferase C-terminal" evidence="13">
    <location>
        <begin position="222"/>
        <end position="399"/>
    </location>
</feature>
<dbReference type="Proteomes" id="UP001292079">
    <property type="component" value="Unassembled WGS sequence"/>
</dbReference>
<dbReference type="InterPro" id="IPR055270">
    <property type="entry name" value="Glyco_tran_10_C"/>
</dbReference>
<evidence type="ECO:0000256" key="9">
    <source>
        <dbReference type="ARBA" id="ARBA00023034"/>
    </source>
</evidence>
<gene>
    <name evidence="15" type="ORF">MN116_001966</name>
</gene>
<evidence type="ECO:0000259" key="14">
    <source>
        <dbReference type="Pfam" id="PF17039"/>
    </source>
</evidence>
<dbReference type="PANTHER" id="PTHR48438:SF1">
    <property type="entry name" value="ALPHA-(1,3)-FUCOSYLTRANSFERASE C-RELATED"/>
    <property type="match status" value="1"/>
</dbReference>
<keyword evidence="6 12" id="KW-0812">Transmembrane</keyword>
<dbReference type="FunFam" id="3.40.50.11660:FF:000004">
    <property type="entry name" value="Glycoprotein 3-alpha-L-fucosyltransferase A"/>
    <property type="match status" value="1"/>
</dbReference>
<evidence type="ECO:0000259" key="13">
    <source>
        <dbReference type="Pfam" id="PF00852"/>
    </source>
</evidence>
<evidence type="ECO:0000313" key="15">
    <source>
        <dbReference type="EMBL" id="KAK4474852.1"/>
    </source>
</evidence>
<evidence type="ECO:0000256" key="5">
    <source>
        <dbReference type="ARBA" id="ARBA00022679"/>
    </source>
</evidence>
<dbReference type="Pfam" id="PF00852">
    <property type="entry name" value="Glyco_transf_10"/>
    <property type="match status" value="1"/>
</dbReference>
<dbReference type="InterPro" id="IPR038577">
    <property type="entry name" value="GT10-like_C_sf"/>
</dbReference>
<evidence type="ECO:0000256" key="2">
    <source>
        <dbReference type="ARBA" id="ARBA00004922"/>
    </source>
</evidence>
<dbReference type="GO" id="GO:0032580">
    <property type="term" value="C:Golgi cisterna membrane"/>
    <property type="evidence" value="ECO:0007669"/>
    <property type="project" value="UniProtKB-SubCell"/>
</dbReference>
<reference evidence="15" key="1">
    <citation type="submission" date="2022-04" db="EMBL/GenBank/DDBJ databases">
        <authorList>
            <person name="Xu L."/>
            <person name="Lv Z."/>
        </authorList>
    </citation>
    <scope>NUCLEOTIDE SEQUENCE</scope>
    <source>
        <strain evidence="15">LV_2022a</strain>
    </source>
</reference>
<dbReference type="GO" id="GO:0000139">
    <property type="term" value="C:Golgi membrane"/>
    <property type="evidence" value="ECO:0007669"/>
    <property type="project" value="UniProtKB-SubCell"/>
</dbReference>
<keyword evidence="8" id="KW-1133">Transmembrane helix</keyword>
<keyword evidence="9 12" id="KW-0333">Golgi apparatus</keyword>
<evidence type="ECO:0000256" key="12">
    <source>
        <dbReference type="RuleBase" id="RU003832"/>
    </source>
</evidence>
<evidence type="ECO:0000256" key="10">
    <source>
        <dbReference type="ARBA" id="ARBA00023136"/>
    </source>
</evidence>
<accession>A0AAE2D8C6</accession>
<dbReference type="InterPro" id="IPR031481">
    <property type="entry name" value="Glyco_tran_10_N"/>
</dbReference>
<comment type="subcellular location">
    <subcellularLocation>
        <location evidence="1">Golgi apparatus membrane</location>
        <topology evidence="1">Single-pass type II membrane protein</topology>
    </subcellularLocation>
    <subcellularLocation>
        <location evidence="12">Golgi apparatus</location>
        <location evidence="12">Golgi stack membrane</location>
        <topology evidence="12">Single-pass type II membrane protein</topology>
    </subcellularLocation>
</comment>
<dbReference type="AlphaFoldDB" id="A0AAE2D8C6"/>
<organism evidence="15 16">
    <name type="scientific">Schistosoma mekongi</name>
    <name type="common">Parasitic worm</name>
    <dbReference type="NCBI Taxonomy" id="38744"/>
    <lineage>
        <taxon>Eukaryota</taxon>
        <taxon>Metazoa</taxon>
        <taxon>Spiralia</taxon>
        <taxon>Lophotrochozoa</taxon>
        <taxon>Platyhelminthes</taxon>
        <taxon>Trematoda</taxon>
        <taxon>Digenea</taxon>
        <taxon>Strigeidida</taxon>
        <taxon>Schistosomatoidea</taxon>
        <taxon>Schistosomatidae</taxon>
        <taxon>Schistosoma</taxon>
    </lineage>
</organism>
<dbReference type="GO" id="GO:0008417">
    <property type="term" value="F:fucosyltransferase activity"/>
    <property type="evidence" value="ECO:0007669"/>
    <property type="project" value="InterPro"/>
</dbReference>
<keyword evidence="16" id="KW-1185">Reference proteome</keyword>
<keyword evidence="11" id="KW-0325">Glycoprotein</keyword>
<comment type="pathway">
    <text evidence="2">Protein modification; protein glycosylation.</text>
</comment>
<dbReference type="EMBL" id="JALJAT010000001">
    <property type="protein sequence ID" value="KAK4474852.1"/>
    <property type="molecule type" value="Genomic_DNA"/>
</dbReference>
<keyword evidence="7" id="KW-0735">Signal-anchor</keyword>
<dbReference type="Gene3D" id="3.40.50.11660">
    <property type="entry name" value="Glycosyl transferase family 10, C-terminal domain"/>
    <property type="match status" value="1"/>
</dbReference>
<evidence type="ECO:0000313" key="16">
    <source>
        <dbReference type="Proteomes" id="UP001292079"/>
    </source>
</evidence>
<evidence type="ECO:0000256" key="11">
    <source>
        <dbReference type="ARBA" id="ARBA00023180"/>
    </source>
</evidence>
<evidence type="ECO:0000256" key="3">
    <source>
        <dbReference type="ARBA" id="ARBA00008919"/>
    </source>
</evidence>
<dbReference type="SUPFAM" id="SSF53756">
    <property type="entry name" value="UDP-Glycosyltransferase/glycogen phosphorylase"/>
    <property type="match status" value="1"/>
</dbReference>
<dbReference type="Pfam" id="PF17039">
    <property type="entry name" value="Glyco_tran_10_N"/>
    <property type="match status" value="1"/>
</dbReference>
<evidence type="ECO:0000256" key="7">
    <source>
        <dbReference type="ARBA" id="ARBA00022968"/>
    </source>
</evidence>
<dbReference type="EC" id="2.4.1.-" evidence="12"/>
<keyword evidence="10" id="KW-0472">Membrane</keyword>
<reference evidence="15" key="2">
    <citation type="journal article" date="2023" name="Infect Dis Poverty">
        <title>Chromosome-scale genome of the human blood fluke Schistosoma mekongi and its implications for public health.</title>
        <authorList>
            <person name="Zhou M."/>
            <person name="Xu L."/>
            <person name="Xu D."/>
            <person name="Chen W."/>
            <person name="Khan J."/>
            <person name="Hu Y."/>
            <person name="Huang H."/>
            <person name="Wei H."/>
            <person name="Zhang Y."/>
            <person name="Chusongsang P."/>
            <person name="Tanasarnprasert K."/>
            <person name="Hu X."/>
            <person name="Limpanont Y."/>
            <person name="Lv Z."/>
        </authorList>
    </citation>
    <scope>NUCLEOTIDE SEQUENCE</scope>
    <source>
        <strain evidence="15">LV_2022a</strain>
    </source>
</reference>
<evidence type="ECO:0000256" key="1">
    <source>
        <dbReference type="ARBA" id="ARBA00004323"/>
    </source>
</evidence>
<keyword evidence="4 12" id="KW-0328">Glycosyltransferase</keyword>
<evidence type="ECO:0000256" key="6">
    <source>
        <dbReference type="ARBA" id="ARBA00022692"/>
    </source>
</evidence>
<proteinExistence type="inferred from homology"/>
<comment type="caution">
    <text evidence="15">The sequence shown here is derived from an EMBL/GenBank/DDBJ whole genome shotgun (WGS) entry which is preliminary data.</text>
</comment>